<dbReference type="KEGG" id="pspw:BJG93_35050"/>
<keyword evidence="2" id="KW-1185">Reference proteome</keyword>
<evidence type="ECO:0000313" key="2">
    <source>
        <dbReference type="Proteomes" id="UP000179860"/>
    </source>
</evidence>
<gene>
    <name evidence="1" type="ORF">BJG93_35050</name>
</gene>
<organism evidence="1 2">
    <name type="scientific">Paraburkholderia sprentiae WSM5005</name>
    <dbReference type="NCBI Taxonomy" id="754502"/>
    <lineage>
        <taxon>Bacteria</taxon>
        <taxon>Pseudomonadati</taxon>
        <taxon>Pseudomonadota</taxon>
        <taxon>Betaproteobacteria</taxon>
        <taxon>Burkholderiales</taxon>
        <taxon>Burkholderiaceae</taxon>
        <taxon>Paraburkholderia</taxon>
    </lineage>
</organism>
<sequence length="286" mass="31398">MSLSVFEMHSVEMFCQRPPGACYVICDEWHYKACLRKAADLEQAQAETGEFLGIAGLNCRDWGKDRKLVERIIKHGWLWFHNVRDRNPEIDGWWVISALLDEVRRGTLLAIKGRRADFFPSSHTAPIGTFTARAVQFTNDGPMLSGQYDPGTRQTRLIAARAATSGGDSDGAGVLDAPVAAVRARAADREVSTLLGNAQPFEYTRDAVSGDSFDIAKTPNTGEPGTWYTNPGSGQMRMFGDDGQRVVDFDFDHDHGQGVPHAHNWAINPLSGKLGRGPGLPFSLLP</sequence>
<name>A0A8F4QJL9_9BURK</name>
<dbReference type="EMBL" id="CP017561">
    <property type="protein sequence ID" value="QXE07171.1"/>
    <property type="molecule type" value="Genomic_DNA"/>
</dbReference>
<evidence type="ECO:0000313" key="1">
    <source>
        <dbReference type="EMBL" id="QXE07171.1"/>
    </source>
</evidence>
<protein>
    <submittedName>
        <fullName evidence="1">Uncharacterized protein</fullName>
    </submittedName>
</protein>
<reference evidence="1" key="1">
    <citation type="submission" date="2016-09" db="EMBL/GenBank/DDBJ databases">
        <title>The Complete Genome of Burkholderia sprentiae wsm5005.</title>
        <authorList>
            <person name="De Meyer S."/>
            <person name="Wang P."/>
            <person name="Terpolilli J."/>
        </authorList>
    </citation>
    <scope>NUCLEOTIDE SEQUENCE [LARGE SCALE GENOMIC DNA]</scope>
    <source>
        <strain evidence="1">WSM5005</strain>
    </source>
</reference>
<dbReference type="AlphaFoldDB" id="A0A8F4QJL9"/>
<accession>A0A8F4QJL9</accession>
<dbReference type="RefSeq" id="WP_082194610.1">
    <property type="nucleotide sequence ID" value="NZ_CP017561.2"/>
</dbReference>
<proteinExistence type="predicted"/>
<dbReference type="Proteomes" id="UP000179860">
    <property type="component" value="Chromosome 1"/>
</dbReference>